<dbReference type="Proteomes" id="UP001597252">
    <property type="component" value="Unassembled WGS sequence"/>
</dbReference>
<accession>A0ABW4E2D6</accession>
<gene>
    <name evidence="1" type="ORF">ACFQ5J_02450</name>
</gene>
<proteinExistence type="predicted"/>
<comment type="caution">
    <text evidence="1">The sequence shown here is derived from an EMBL/GenBank/DDBJ whole genome shotgun (WGS) entry which is preliminary data.</text>
</comment>
<keyword evidence="2" id="KW-1185">Reference proteome</keyword>
<dbReference type="EMBL" id="JBHTON010000005">
    <property type="protein sequence ID" value="MFD1484087.1"/>
    <property type="molecule type" value="Genomic_DNA"/>
</dbReference>
<evidence type="ECO:0000313" key="1">
    <source>
        <dbReference type="EMBL" id="MFD1484087.1"/>
    </source>
</evidence>
<reference evidence="2" key="1">
    <citation type="journal article" date="2019" name="Int. J. Syst. Evol. Microbiol.">
        <title>The Global Catalogue of Microorganisms (GCM) 10K type strain sequencing project: providing services to taxonomists for standard genome sequencing and annotation.</title>
        <authorList>
            <consortium name="The Broad Institute Genomics Platform"/>
            <consortium name="The Broad Institute Genome Sequencing Center for Infectious Disease"/>
            <person name="Wu L."/>
            <person name="Ma J."/>
        </authorList>
    </citation>
    <scope>NUCLEOTIDE SEQUENCE [LARGE SCALE GENOMIC DNA]</scope>
    <source>
        <strain evidence="2">CCM 8903</strain>
    </source>
</reference>
<evidence type="ECO:0000313" key="2">
    <source>
        <dbReference type="Proteomes" id="UP001597252"/>
    </source>
</evidence>
<evidence type="ECO:0008006" key="3">
    <source>
        <dbReference type="Google" id="ProtNLM"/>
    </source>
</evidence>
<sequence>MMTELIDQPEQSFIGRVYTPEDLDQQGTFAACWEEFEQAGYFAALDAQTSQPNRTYLLIFNPYGAFQYWIGSVLGPNAQAPAGLEKLHLAKGQSGVVAEEANAVLSMLPVATTYMKGLEKLEKAGFPLPNHIGQTDQPYYLEQYLLADEQVTQVRHILYINLEQLTGYDEFD</sequence>
<organism evidence="1 2">
    <name type="scientific">Lacticaseibacillus baoqingensis</name>
    <dbReference type="NCBI Taxonomy" id="2486013"/>
    <lineage>
        <taxon>Bacteria</taxon>
        <taxon>Bacillati</taxon>
        <taxon>Bacillota</taxon>
        <taxon>Bacilli</taxon>
        <taxon>Lactobacillales</taxon>
        <taxon>Lactobacillaceae</taxon>
        <taxon>Lacticaseibacillus</taxon>
    </lineage>
</organism>
<dbReference type="RefSeq" id="WP_125747849.1">
    <property type="nucleotide sequence ID" value="NZ_JBHTON010000005.1"/>
</dbReference>
<name>A0ABW4E2D6_9LACO</name>
<protein>
    <recommendedName>
        <fullName evidence="3">DUF1851 domain-containing protein</fullName>
    </recommendedName>
</protein>